<reference evidence="3" key="1">
    <citation type="journal article" date="2021" name="PeerJ">
        <title>Extensive microbial diversity within the chicken gut microbiome revealed by metagenomics and culture.</title>
        <authorList>
            <person name="Gilroy R."/>
            <person name="Ravi A."/>
            <person name="Getino M."/>
            <person name="Pursley I."/>
            <person name="Horton D.L."/>
            <person name="Alikhan N.F."/>
            <person name="Baker D."/>
            <person name="Gharbi K."/>
            <person name="Hall N."/>
            <person name="Watson M."/>
            <person name="Adriaenssens E.M."/>
            <person name="Foster-Nyarko E."/>
            <person name="Jarju S."/>
            <person name="Secka A."/>
            <person name="Antonio M."/>
            <person name="Oren A."/>
            <person name="Chaudhuri R.R."/>
            <person name="La Ragione R."/>
            <person name="Hildebrand F."/>
            <person name="Pallen M.J."/>
        </authorList>
    </citation>
    <scope>NUCLEOTIDE SEQUENCE</scope>
    <source>
        <strain evidence="3">ChiHjej9B8-13557</strain>
    </source>
</reference>
<feature type="transmembrane region" description="Helical" evidence="2">
    <location>
        <begin position="15"/>
        <end position="43"/>
    </location>
</feature>
<protein>
    <submittedName>
        <fullName evidence="3">Ice-structuring protein</fullName>
    </submittedName>
</protein>
<dbReference type="Proteomes" id="UP000824211">
    <property type="component" value="Unassembled WGS sequence"/>
</dbReference>
<keyword evidence="2" id="KW-0472">Membrane</keyword>
<sequence length="302" mass="32162">PEEHARIHRRRRRQALGLVMAVLLVIGLLTVAAAAARLVAALFDNTDEMLEYQDKLEGLVLFDPLPFDGIENIDDLTLREAAVWGCLYSIQESQGSFDAYAHDPVTEQLLLPAVEVDAYLARLVGPSFRLSHRSFEMDDMTIPYDEASGCYSIPVTGDVGYYRAEVTALFKQSGRLHVTVGYIPLGGQGDLIGSGTDQPVKYMDYLFDRQDGGWYLTGLTESAARPADAASSSTASSVVMMDPDQLQEAIRQAADPDAASSSEAASAPAAGSEAGADSQAASDDEADAASSEAEADGEDAAA</sequence>
<feature type="compositionally biased region" description="Low complexity" evidence="1">
    <location>
        <begin position="253"/>
        <end position="281"/>
    </location>
</feature>
<reference evidence="3" key="2">
    <citation type="submission" date="2021-04" db="EMBL/GenBank/DDBJ databases">
        <authorList>
            <person name="Gilroy R."/>
        </authorList>
    </citation>
    <scope>NUCLEOTIDE SEQUENCE</scope>
    <source>
        <strain evidence="3">ChiHjej9B8-13557</strain>
    </source>
</reference>
<organism evidence="3 4">
    <name type="scientific">Candidatus Faecalibacterium faecipullorum</name>
    <dbReference type="NCBI Taxonomy" id="2838578"/>
    <lineage>
        <taxon>Bacteria</taxon>
        <taxon>Bacillati</taxon>
        <taxon>Bacillota</taxon>
        <taxon>Clostridia</taxon>
        <taxon>Eubacteriales</taxon>
        <taxon>Oscillospiraceae</taxon>
        <taxon>Faecalibacterium</taxon>
    </lineage>
</organism>
<evidence type="ECO:0000313" key="3">
    <source>
        <dbReference type="EMBL" id="HJB59963.1"/>
    </source>
</evidence>
<comment type="caution">
    <text evidence="3">The sequence shown here is derived from an EMBL/GenBank/DDBJ whole genome shotgun (WGS) entry which is preliminary data.</text>
</comment>
<evidence type="ECO:0000313" key="4">
    <source>
        <dbReference type="Proteomes" id="UP000824211"/>
    </source>
</evidence>
<keyword evidence="2" id="KW-1133">Transmembrane helix</keyword>
<evidence type="ECO:0000256" key="2">
    <source>
        <dbReference type="SAM" id="Phobius"/>
    </source>
</evidence>
<dbReference type="AlphaFoldDB" id="A0A9D2MH62"/>
<gene>
    <name evidence="3" type="ORF">H9771_10005</name>
</gene>
<proteinExistence type="predicted"/>
<feature type="non-terminal residue" evidence="3">
    <location>
        <position position="1"/>
    </location>
</feature>
<dbReference type="EMBL" id="DWXX01000189">
    <property type="protein sequence ID" value="HJB59963.1"/>
    <property type="molecule type" value="Genomic_DNA"/>
</dbReference>
<feature type="region of interest" description="Disordered" evidence="1">
    <location>
        <begin position="246"/>
        <end position="302"/>
    </location>
</feature>
<name>A0A9D2MH62_9FIRM</name>
<keyword evidence="2" id="KW-0812">Transmembrane</keyword>
<accession>A0A9D2MH62</accession>
<evidence type="ECO:0000256" key="1">
    <source>
        <dbReference type="SAM" id="MobiDB-lite"/>
    </source>
</evidence>
<feature type="compositionally biased region" description="Acidic residues" evidence="1">
    <location>
        <begin position="282"/>
        <end position="302"/>
    </location>
</feature>